<gene>
    <name evidence="2" type="ORF">ACFSJT_12185</name>
</gene>
<dbReference type="Proteomes" id="UP001597344">
    <property type="component" value="Unassembled WGS sequence"/>
</dbReference>
<comment type="caution">
    <text evidence="2">The sequence shown here is derived from an EMBL/GenBank/DDBJ whole genome shotgun (WGS) entry which is preliminary data.</text>
</comment>
<organism evidence="2 3">
    <name type="scientific">Aquimarina celericrescens</name>
    <dbReference type="NCBI Taxonomy" id="1964542"/>
    <lineage>
        <taxon>Bacteria</taxon>
        <taxon>Pseudomonadati</taxon>
        <taxon>Bacteroidota</taxon>
        <taxon>Flavobacteriia</taxon>
        <taxon>Flavobacteriales</taxon>
        <taxon>Flavobacteriaceae</taxon>
        <taxon>Aquimarina</taxon>
    </lineage>
</organism>
<accession>A0ABW5AZ08</accession>
<evidence type="ECO:0000313" key="3">
    <source>
        <dbReference type="Proteomes" id="UP001597344"/>
    </source>
</evidence>
<sequence>MQYASKQFEHNLVKIGTISCWGVFLLGIMYIITTALGFLSLKTPHDQIDDPFFTIMELLILFIAPLMAVSVVTAHFYNSPENRIFSMIAVLFIFIAMGITSCVHFVIIILGRYVEFTNPETFTLYFSFTWPSLVYVLDILAWDWFFAISLFFITPVFNGNRLERVVRILLIVSGILSLGGLVGIPLENMLIRNIGIIGYAVVAPFAFLLMGIVFRKKLLTADLHKHRNR</sequence>
<feature type="transmembrane region" description="Helical" evidence="1">
    <location>
        <begin position="165"/>
        <end position="184"/>
    </location>
</feature>
<keyword evidence="1" id="KW-0812">Transmembrane</keyword>
<dbReference type="RefSeq" id="WP_378320551.1">
    <property type="nucleotide sequence ID" value="NZ_JBHUHY010000013.1"/>
</dbReference>
<proteinExistence type="predicted"/>
<feature type="transmembrane region" description="Helical" evidence="1">
    <location>
        <begin position="89"/>
        <end position="113"/>
    </location>
</feature>
<name>A0ABW5AZ08_9FLAO</name>
<keyword evidence="3" id="KW-1185">Reference proteome</keyword>
<feature type="transmembrane region" description="Helical" evidence="1">
    <location>
        <begin position="12"/>
        <end position="32"/>
    </location>
</feature>
<protein>
    <recommendedName>
        <fullName evidence="4">DUF4386 family protein</fullName>
    </recommendedName>
</protein>
<evidence type="ECO:0008006" key="4">
    <source>
        <dbReference type="Google" id="ProtNLM"/>
    </source>
</evidence>
<reference evidence="3" key="1">
    <citation type="journal article" date="2019" name="Int. J. Syst. Evol. Microbiol.">
        <title>The Global Catalogue of Microorganisms (GCM) 10K type strain sequencing project: providing services to taxonomists for standard genome sequencing and annotation.</title>
        <authorList>
            <consortium name="The Broad Institute Genomics Platform"/>
            <consortium name="The Broad Institute Genome Sequencing Center for Infectious Disease"/>
            <person name="Wu L."/>
            <person name="Ma J."/>
        </authorList>
    </citation>
    <scope>NUCLEOTIDE SEQUENCE [LARGE SCALE GENOMIC DNA]</scope>
    <source>
        <strain evidence="3">DT92</strain>
    </source>
</reference>
<evidence type="ECO:0000256" key="1">
    <source>
        <dbReference type="SAM" id="Phobius"/>
    </source>
</evidence>
<dbReference type="EMBL" id="JBHUHY010000013">
    <property type="protein sequence ID" value="MFD2187550.1"/>
    <property type="molecule type" value="Genomic_DNA"/>
</dbReference>
<keyword evidence="1" id="KW-1133">Transmembrane helix</keyword>
<evidence type="ECO:0000313" key="2">
    <source>
        <dbReference type="EMBL" id="MFD2187550.1"/>
    </source>
</evidence>
<keyword evidence="1" id="KW-0472">Membrane</keyword>
<feature type="transmembrane region" description="Helical" evidence="1">
    <location>
        <begin position="196"/>
        <end position="214"/>
    </location>
</feature>
<feature type="transmembrane region" description="Helical" evidence="1">
    <location>
        <begin position="133"/>
        <end position="153"/>
    </location>
</feature>
<feature type="transmembrane region" description="Helical" evidence="1">
    <location>
        <begin position="52"/>
        <end position="77"/>
    </location>
</feature>